<keyword evidence="2" id="KW-1185">Reference proteome</keyword>
<gene>
    <name evidence="1" type="ORF">J1C48_13500</name>
</gene>
<organism evidence="1 2">
    <name type="scientific">Jiella flava</name>
    <dbReference type="NCBI Taxonomy" id="2816857"/>
    <lineage>
        <taxon>Bacteria</taxon>
        <taxon>Pseudomonadati</taxon>
        <taxon>Pseudomonadota</taxon>
        <taxon>Alphaproteobacteria</taxon>
        <taxon>Hyphomicrobiales</taxon>
        <taxon>Aurantimonadaceae</taxon>
        <taxon>Jiella</taxon>
    </lineage>
</organism>
<comment type="caution">
    <text evidence="1">The sequence shown here is derived from an EMBL/GenBank/DDBJ whole genome shotgun (WGS) entry which is preliminary data.</text>
</comment>
<dbReference type="AlphaFoldDB" id="A0A939G122"/>
<dbReference type="EMBL" id="JAFMPP010000011">
    <property type="protein sequence ID" value="MBO0663598.1"/>
    <property type="molecule type" value="Genomic_DNA"/>
</dbReference>
<evidence type="ECO:0000313" key="2">
    <source>
        <dbReference type="Proteomes" id="UP000664122"/>
    </source>
</evidence>
<accession>A0A939G122</accession>
<sequence length="79" mass="7985">MVAQGFGEGAVGDAEVLAAAAVVEGEAYGEALSKLVSGAIATFARAGGRNGSGLQRSRPFGERETTAHVNRRITLAKPG</sequence>
<dbReference type="Proteomes" id="UP000664122">
    <property type="component" value="Unassembled WGS sequence"/>
</dbReference>
<name>A0A939G122_9HYPH</name>
<protein>
    <submittedName>
        <fullName evidence="1">Uncharacterized protein</fullName>
    </submittedName>
</protein>
<proteinExistence type="predicted"/>
<evidence type="ECO:0000313" key="1">
    <source>
        <dbReference type="EMBL" id="MBO0663598.1"/>
    </source>
</evidence>
<reference evidence="1" key="1">
    <citation type="submission" date="2021-03" db="EMBL/GenBank/DDBJ databases">
        <title>Whole genome sequence of Jiella sp. CQZ9-1.</title>
        <authorList>
            <person name="Tuo L."/>
        </authorList>
    </citation>
    <scope>NUCLEOTIDE SEQUENCE</scope>
    <source>
        <strain evidence="1">CQZ9-1</strain>
    </source>
</reference>
<dbReference type="RefSeq" id="WP_207258414.1">
    <property type="nucleotide sequence ID" value="NZ_JAFMPP010000011.1"/>
</dbReference>